<sequence>FTQLADGTIVKPDVDITCSTAAGSSLIDFAVTKRGFEAFLQLRACLQGPWKTRVGLGLDIASGHEQWWHQVLAVPRALPPRERPRRLPQEGSKRARRMLEQRRPRREDVDPNLRAAFDDLAEDFEAWTVPAGSGVGAVTDLYGRWVSTLEGAVLQVEGADDTARRLSTLRKHNSDHQQQLTTVETIGRMMEQGESQPEDVIFGKRMGTADVEAWTAAVHSSTRAAAELEELRAAVERTHVLVQRAFARSLAAAGHAFVRWAQDCWKRRPDAARRDVRAEAAAPEAAADPAALLADKAACWEPRWQ</sequence>
<evidence type="ECO:0000313" key="3">
    <source>
        <dbReference type="Proteomes" id="UP001189429"/>
    </source>
</evidence>
<keyword evidence="3" id="KW-1185">Reference proteome</keyword>
<reference evidence="2" key="1">
    <citation type="submission" date="2023-10" db="EMBL/GenBank/DDBJ databases">
        <authorList>
            <person name="Chen Y."/>
            <person name="Shah S."/>
            <person name="Dougan E. K."/>
            <person name="Thang M."/>
            <person name="Chan C."/>
        </authorList>
    </citation>
    <scope>NUCLEOTIDE SEQUENCE [LARGE SCALE GENOMIC DNA]</scope>
</reference>
<evidence type="ECO:0000256" key="1">
    <source>
        <dbReference type="SAM" id="MobiDB-lite"/>
    </source>
</evidence>
<dbReference type="Proteomes" id="UP001189429">
    <property type="component" value="Unassembled WGS sequence"/>
</dbReference>
<dbReference type="EMBL" id="CAUYUJ010014577">
    <property type="protein sequence ID" value="CAK0843419.1"/>
    <property type="molecule type" value="Genomic_DNA"/>
</dbReference>
<evidence type="ECO:0000313" key="2">
    <source>
        <dbReference type="EMBL" id="CAK0843419.1"/>
    </source>
</evidence>
<accession>A0ABN9TE97</accession>
<protein>
    <submittedName>
        <fullName evidence="2">Uncharacterized protein</fullName>
    </submittedName>
</protein>
<feature type="region of interest" description="Disordered" evidence="1">
    <location>
        <begin position="79"/>
        <end position="107"/>
    </location>
</feature>
<feature type="non-terminal residue" evidence="2">
    <location>
        <position position="305"/>
    </location>
</feature>
<gene>
    <name evidence="2" type="ORF">PCOR1329_LOCUS37764</name>
</gene>
<name>A0ABN9TE97_9DINO</name>
<proteinExistence type="predicted"/>
<comment type="caution">
    <text evidence="2">The sequence shown here is derived from an EMBL/GenBank/DDBJ whole genome shotgun (WGS) entry which is preliminary data.</text>
</comment>
<feature type="non-terminal residue" evidence="2">
    <location>
        <position position="1"/>
    </location>
</feature>
<organism evidence="2 3">
    <name type="scientific">Prorocentrum cordatum</name>
    <dbReference type="NCBI Taxonomy" id="2364126"/>
    <lineage>
        <taxon>Eukaryota</taxon>
        <taxon>Sar</taxon>
        <taxon>Alveolata</taxon>
        <taxon>Dinophyceae</taxon>
        <taxon>Prorocentrales</taxon>
        <taxon>Prorocentraceae</taxon>
        <taxon>Prorocentrum</taxon>
    </lineage>
</organism>